<proteinExistence type="predicted"/>
<sequence>MTTRTVGAGHGWKWIVQGVNVGRSNPRAVYGATAIVALLALIPNVLQAIAQVAFGLDASTQVMLIGATSLVSIIVYPLLIAGVLHVIDAAEHGRPAQPTDLFAVFTGGNAGRLIGFGVLMGALYIATFYALVSAFGDGVVDWYMQVLTISQEMSAQTGPSTPPDLPLPPAGIGPLMALAIFFGVYYATVYAIGLGQVALGGRPVLQAFTDGLGGALRNVLPVVVAAAIAMAGGFALMLAFAMVVTIISVVASLVHPGLAALLVLPLYLILLLILYIVMFGAMYAMWRDVCGPQDDASTGGPTPGTGSPDNSRIEL</sequence>
<evidence type="ECO:0000256" key="1">
    <source>
        <dbReference type="SAM" id="MobiDB-lite"/>
    </source>
</evidence>
<feature type="transmembrane region" description="Helical" evidence="2">
    <location>
        <begin position="62"/>
        <end position="87"/>
    </location>
</feature>
<dbReference type="EMBL" id="JAJQKU010000011">
    <property type="protein sequence ID" value="MCD9098948.1"/>
    <property type="molecule type" value="Genomic_DNA"/>
</dbReference>
<feature type="transmembrane region" description="Helical" evidence="2">
    <location>
        <begin position="28"/>
        <end position="50"/>
    </location>
</feature>
<accession>A0ABS8UHF0</accession>
<name>A0ABS8UHF0_9GAMM</name>
<reference evidence="3" key="2">
    <citation type="journal article" date="2022" name="Syst. Appl. Microbiol.">
        <title>Physiological and genomic characterisation of Luteimonas fraxinea sp. nov., a bacterial species associated with trees tolerant to ash dieback.</title>
        <authorList>
            <person name="Ulrich K."/>
            <person name="Becker R."/>
            <person name="Behrendt U."/>
            <person name="Kube M."/>
            <person name="Schneck V."/>
            <person name="Ulrich A."/>
        </authorList>
    </citation>
    <scope>NUCLEOTIDE SEQUENCE</scope>
    <source>
        <strain evidence="3">A1P009</strain>
    </source>
</reference>
<evidence type="ECO:0000313" key="3">
    <source>
        <dbReference type="EMBL" id="MCD9098948.1"/>
    </source>
</evidence>
<evidence type="ECO:0000313" key="4">
    <source>
        <dbReference type="Proteomes" id="UP001430360"/>
    </source>
</evidence>
<feature type="transmembrane region" description="Helical" evidence="2">
    <location>
        <begin position="219"/>
        <end position="251"/>
    </location>
</feature>
<dbReference type="Proteomes" id="UP001430360">
    <property type="component" value="Unassembled WGS sequence"/>
</dbReference>
<evidence type="ECO:0000256" key="2">
    <source>
        <dbReference type="SAM" id="Phobius"/>
    </source>
</evidence>
<keyword evidence="2" id="KW-0812">Transmembrane</keyword>
<feature type="region of interest" description="Disordered" evidence="1">
    <location>
        <begin position="295"/>
        <end position="315"/>
    </location>
</feature>
<feature type="transmembrane region" description="Helical" evidence="2">
    <location>
        <begin position="257"/>
        <end position="277"/>
    </location>
</feature>
<comment type="caution">
    <text evidence="3">The sequence shown here is derived from an EMBL/GenBank/DDBJ whole genome shotgun (WGS) entry which is preliminary data.</text>
</comment>
<feature type="compositionally biased region" description="Low complexity" evidence="1">
    <location>
        <begin position="297"/>
        <end position="308"/>
    </location>
</feature>
<keyword evidence="2" id="KW-0472">Membrane</keyword>
<feature type="transmembrane region" description="Helical" evidence="2">
    <location>
        <begin position="175"/>
        <end position="199"/>
    </location>
</feature>
<protein>
    <submittedName>
        <fullName evidence="3">Uncharacterized protein</fullName>
    </submittedName>
</protein>
<gene>
    <name evidence="3" type="ORF">LTT95_18640</name>
</gene>
<keyword evidence="2" id="KW-1133">Transmembrane helix</keyword>
<feature type="transmembrane region" description="Helical" evidence="2">
    <location>
        <begin position="113"/>
        <end position="135"/>
    </location>
</feature>
<organism evidence="3 4">
    <name type="scientific">Luteimonas fraxinea</name>
    <dbReference type="NCBI Taxonomy" id="2901869"/>
    <lineage>
        <taxon>Bacteria</taxon>
        <taxon>Pseudomonadati</taxon>
        <taxon>Pseudomonadota</taxon>
        <taxon>Gammaproteobacteria</taxon>
        <taxon>Lysobacterales</taxon>
        <taxon>Lysobacteraceae</taxon>
        <taxon>Luteimonas</taxon>
    </lineage>
</organism>
<reference evidence="3" key="1">
    <citation type="submission" date="2021-12" db="EMBL/GenBank/DDBJ databases">
        <authorList>
            <person name="Ulrich A."/>
        </authorList>
    </citation>
    <scope>NUCLEOTIDE SEQUENCE</scope>
    <source>
        <strain evidence="3">A1P009</strain>
    </source>
</reference>
<keyword evidence="4" id="KW-1185">Reference proteome</keyword>
<dbReference type="RefSeq" id="WP_232138389.1">
    <property type="nucleotide sequence ID" value="NZ_CP089507.1"/>
</dbReference>